<dbReference type="InterPro" id="IPR011024">
    <property type="entry name" value="G_crystallin-like"/>
</dbReference>
<evidence type="ECO:0000313" key="10">
    <source>
        <dbReference type="Proteomes" id="UP000052967"/>
    </source>
</evidence>
<comment type="function">
    <text evidence="1">Crystallins are the dominant structural components of the vertebrate eye lens.</text>
</comment>
<dbReference type="GO" id="GO:0007601">
    <property type="term" value="P:visual perception"/>
    <property type="evidence" value="ECO:0007669"/>
    <property type="project" value="TreeGrafter"/>
</dbReference>
<dbReference type="Proteomes" id="UP000052967">
    <property type="component" value="Unassembled WGS sequence"/>
</dbReference>
<dbReference type="AlphaFoldDB" id="A0A091RR20"/>
<dbReference type="PANTHER" id="PTHR11818:SF7">
    <property type="entry name" value="BETA-CRYSTALLIN A2"/>
    <property type="match status" value="1"/>
</dbReference>
<protein>
    <recommendedName>
        <fullName evidence="6">Beta-crystallin A2</fullName>
    </recommendedName>
    <alternativeName>
        <fullName evidence="7">Beta-A2 crystallin</fullName>
    </alternativeName>
</protein>
<dbReference type="InterPro" id="IPR001064">
    <property type="entry name" value="Beta/gamma_crystallin"/>
</dbReference>
<dbReference type="GO" id="GO:0002088">
    <property type="term" value="P:lens development in camera-type eye"/>
    <property type="evidence" value="ECO:0007669"/>
    <property type="project" value="TreeGrafter"/>
</dbReference>
<dbReference type="FunFam" id="2.60.20.10:FF:000002">
    <property type="entry name" value="Crystallin, beta B2"/>
    <property type="match status" value="1"/>
</dbReference>
<evidence type="ECO:0000256" key="3">
    <source>
        <dbReference type="ARBA" id="ARBA00022613"/>
    </source>
</evidence>
<feature type="domain" description="Beta/gamma crystallin 'Greek key'" evidence="8">
    <location>
        <begin position="39"/>
        <end position="85"/>
    </location>
</feature>
<dbReference type="Gene3D" id="2.60.20.10">
    <property type="entry name" value="Crystallins"/>
    <property type="match status" value="2"/>
</dbReference>
<reference evidence="9 10" key="1">
    <citation type="submission" date="2014-04" db="EMBL/GenBank/DDBJ databases">
        <title>Genome evolution of avian class.</title>
        <authorList>
            <person name="Zhang G."/>
            <person name="Li C."/>
        </authorList>
    </citation>
    <scope>NUCLEOTIDE SEQUENCE [LARGE SCALE GENOMIC DNA]</scope>
    <source>
        <strain evidence="9">BGI_N331</strain>
    </source>
</reference>
<dbReference type="PANTHER" id="PTHR11818">
    <property type="entry name" value="BETA/GAMMA CRYSTALLIN"/>
    <property type="match status" value="1"/>
</dbReference>
<dbReference type="EMBL" id="KK706885">
    <property type="protein sequence ID" value="KFQ30892.1"/>
    <property type="molecule type" value="Genomic_DNA"/>
</dbReference>
<name>A0A091RR20_MERNU</name>
<gene>
    <name evidence="9" type="ORF">N331_08568</name>
</gene>
<evidence type="ECO:0000259" key="8">
    <source>
        <dbReference type="PROSITE" id="PS50915"/>
    </source>
</evidence>
<feature type="non-terminal residue" evidence="9">
    <location>
        <position position="192"/>
    </location>
</feature>
<feature type="domain" description="Beta/gamma crystallin 'Greek key'" evidence="8">
    <location>
        <begin position="1"/>
        <end position="38"/>
    </location>
</feature>
<dbReference type="PRINTS" id="PR01367">
    <property type="entry name" value="BGCRYSTALLIN"/>
</dbReference>
<sequence length="192" mass="22419">ITVWEEESFQGKRCEFLMECPSIMERGFRKIRSIKVESGPWVGFEYPEYQGQQFILEKGDYPRWEAWSGNSGYRTEHLLSFRPVKCAVRVAAPSASRLLARILGCSLRLKFSLKHCPSSFCFVHWRAPSQAGVPRALSEGSACRWVAYQYPGYRGYQYVLERDRQNGEFKKYNEYSSQDHTNQIQSIRRGQH</sequence>
<comment type="subunit">
    <text evidence="5">Homo/heterodimer, or complexes of higher-order. The structure of beta-crystallin oligomers seems to be stabilized through interactions between the N-terminal arms.</text>
</comment>
<keyword evidence="4" id="KW-0677">Repeat</keyword>
<dbReference type="InterPro" id="IPR050252">
    <property type="entry name" value="Beta/Gamma-Crystallin"/>
</dbReference>
<organism evidence="9 10">
    <name type="scientific">Merops nubicus</name>
    <name type="common">Northern carmine bee-eater</name>
    <dbReference type="NCBI Taxonomy" id="57421"/>
    <lineage>
        <taxon>Eukaryota</taxon>
        <taxon>Metazoa</taxon>
        <taxon>Chordata</taxon>
        <taxon>Craniata</taxon>
        <taxon>Vertebrata</taxon>
        <taxon>Euteleostomi</taxon>
        <taxon>Archelosauria</taxon>
        <taxon>Archosauria</taxon>
        <taxon>Dinosauria</taxon>
        <taxon>Saurischia</taxon>
        <taxon>Theropoda</taxon>
        <taxon>Coelurosauria</taxon>
        <taxon>Aves</taxon>
        <taxon>Neognathae</taxon>
        <taxon>Neoaves</taxon>
        <taxon>Telluraves</taxon>
        <taxon>Coraciimorphae</taxon>
        <taxon>Coraciiformes</taxon>
        <taxon>Meropidae</taxon>
        <taxon>Merops</taxon>
    </lineage>
</organism>
<keyword evidence="3" id="KW-0273">Eye lens protein</keyword>
<dbReference type="SUPFAM" id="SSF49695">
    <property type="entry name" value="gamma-Crystallin-like"/>
    <property type="match status" value="2"/>
</dbReference>
<evidence type="ECO:0000256" key="2">
    <source>
        <dbReference type="ARBA" id="ARBA00009646"/>
    </source>
</evidence>
<evidence type="ECO:0000256" key="4">
    <source>
        <dbReference type="ARBA" id="ARBA00022737"/>
    </source>
</evidence>
<dbReference type="Pfam" id="PF00030">
    <property type="entry name" value="Crystall"/>
    <property type="match status" value="2"/>
</dbReference>
<evidence type="ECO:0000256" key="6">
    <source>
        <dbReference type="ARBA" id="ARBA00040560"/>
    </source>
</evidence>
<evidence type="ECO:0000256" key="1">
    <source>
        <dbReference type="ARBA" id="ARBA00003689"/>
    </source>
</evidence>
<feature type="non-terminal residue" evidence="9">
    <location>
        <position position="1"/>
    </location>
</feature>
<proteinExistence type="inferred from homology"/>
<dbReference type="SMART" id="SM00247">
    <property type="entry name" value="XTALbg"/>
    <property type="match status" value="2"/>
</dbReference>
<keyword evidence="10" id="KW-1185">Reference proteome</keyword>
<evidence type="ECO:0000256" key="7">
    <source>
        <dbReference type="ARBA" id="ARBA00042193"/>
    </source>
</evidence>
<dbReference type="GO" id="GO:0005212">
    <property type="term" value="F:structural constituent of eye lens"/>
    <property type="evidence" value="ECO:0007669"/>
    <property type="project" value="UniProtKB-KW"/>
</dbReference>
<accession>A0A091RR20</accession>
<evidence type="ECO:0000256" key="5">
    <source>
        <dbReference type="ARBA" id="ARBA00025922"/>
    </source>
</evidence>
<evidence type="ECO:0000313" key="9">
    <source>
        <dbReference type="EMBL" id="KFQ30892.1"/>
    </source>
</evidence>
<comment type="similarity">
    <text evidence="2">Belongs to the beta/gamma-crystallin family.</text>
</comment>
<dbReference type="PROSITE" id="PS50915">
    <property type="entry name" value="CRYSTALLIN_BETA_GAMMA"/>
    <property type="match status" value="2"/>
</dbReference>